<dbReference type="Gene3D" id="3.40.50.10610">
    <property type="entry name" value="ABC-type transport auxiliary lipoprotein component"/>
    <property type="match status" value="1"/>
</dbReference>
<keyword evidence="2" id="KW-0732">Signal</keyword>
<organism evidence="4 5">
    <name type="scientific">Terrimonas ginsenosidimutans</name>
    <dbReference type="NCBI Taxonomy" id="2908004"/>
    <lineage>
        <taxon>Bacteria</taxon>
        <taxon>Pseudomonadati</taxon>
        <taxon>Bacteroidota</taxon>
        <taxon>Chitinophagia</taxon>
        <taxon>Chitinophagales</taxon>
        <taxon>Chitinophagaceae</taxon>
        <taxon>Terrimonas</taxon>
    </lineage>
</organism>
<feature type="signal peptide" evidence="2">
    <location>
        <begin position="1"/>
        <end position="19"/>
    </location>
</feature>
<evidence type="ECO:0000259" key="3">
    <source>
        <dbReference type="Pfam" id="PF17680"/>
    </source>
</evidence>
<comment type="caution">
    <text evidence="4">The sequence shown here is derived from an EMBL/GenBank/DDBJ whole genome shotgun (WGS) entry which is preliminary data.</text>
</comment>
<accession>A0ABS9KMJ5</accession>
<dbReference type="Proteomes" id="UP001165367">
    <property type="component" value="Unassembled WGS sequence"/>
</dbReference>
<evidence type="ECO:0000256" key="2">
    <source>
        <dbReference type="SAM" id="SignalP"/>
    </source>
</evidence>
<dbReference type="InterPro" id="IPR041215">
    <property type="entry name" value="FlgO_dom"/>
</dbReference>
<evidence type="ECO:0000313" key="5">
    <source>
        <dbReference type="Proteomes" id="UP001165367"/>
    </source>
</evidence>
<reference evidence="4" key="1">
    <citation type="submission" date="2022-01" db="EMBL/GenBank/DDBJ databases">
        <authorList>
            <person name="Jo J.-H."/>
            <person name="Im W.-T."/>
        </authorList>
    </citation>
    <scope>NUCLEOTIDE SEQUENCE</scope>
    <source>
        <strain evidence="4">NA20</strain>
    </source>
</reference>
<protein>
    <submittedName>
        <fullName evidence="4">FlgO family outer membrane protein</fullName>
    </submittedName>
</protein>
<feature type="compositionally biased region" description="Polar residues" evidence="1">
    <location>
        <begin position="105"/>
        <end position="117"/>
    </location>
</feature>
<keyword evidence="5" id="KW-1185">Reference proteome</keyword>
<feature type="region of interest" description="Disordered" evidence="1">
    <location>
        <begin position="91"/>
        <end position="119"/>
    </location>
</feature>
<sequence>MRRLSLILSLCVLFFSAVAQKPATVKTPAKEEKYDVILKVNGDELTGKVSEIGDSDIKFTYQGEELAYTLKKVDIIKITFASGRIEFFNKPSLPSEKKDGGGNQAPATQSPSGTGNLESHHNKVAVLPFQFIRDNQDAGEEMGYKVQEDVYAYLNKHSSGLTIIDPRTTNAILVKKGITRETLRGTTMDEICNLLEVEYVVTGGITQNKAAETTSSSGGANASTTYGGNKDKTKVYAYGNSASYQYYSNRVAIDVYTDKNDNIYSENRRGLINTTDGSYSSPLEYLLKRCPLYRK</sequence>
<feature type="domain" description="FlgO" evidence="3">
    <location>
        <begin position="120"/>
        <end position="209"/>
    </location>
</feature>
<proteinExistence type="predicted"/>
<evidence type="ECO:0000313" key="4">
    <source>
        <dbReference type="EMBL" id="MCG2613551.1"/>
    </source>
</evidence>
<feature type="chain" id="PRO_5046309347" evidence="2">
    <location>
        <begin position="20"/>
        <end position="295"/>
    </location>
</feature>
<name>A0ABS9KMJ5_9BACT</name>
<dbReference type="EMBL" id="JAKLTR010000002">
    <property type="protein sequence ID" value="MCG2613551.1"/>
    <property type="molecule type" value="Genomic_DNA"/>
</dbReference>
<evidence type="ECO:0000256" key="1">
    <source>
        <dbReference type="SAM" id="MobiDB-lite"/>
    </source>
</evidence>
<dbReference type="RefSeq" id="WP_237868904.1">
    <property type="nucleotide sequence ID" value="NZ_JAKLTR010000002.1"/>
</dbReference>
<dbReference type="Pfam" id="PF17680">
    <property type="entry name" value="FlgO"/>
    <property type="match status" value="1"/>
</dbReference>
<gene>
    <name evidence="4" type="ORF">LZZ85_04635</name>
</gene>